<evidence type="ECO:0008006" key="3">
    <source>
        <dbReference type="Google" id="ProtNLM"/>
    </source>
</evidence>
<dbReference type="EMBL" id="FPHN01000235">
    <property type="protein sequence ID" value="SFV67931.1"/>
    <property type="molecule type" value="Genomic_DNA"/>
</dbReference>
<organism evidence="2">
    <name type="scientific">hydrothermal vent metagenome</name>
    <dbReference type="NCBI Taxonomy" id="652676"/>
    <lineage>
        <taxon>unclassified sequences</taxon>
        <taxon>metagenomes</taxon>
        <taxon>ecological metagenomes</taxon>
    </lineage>
</organism>
<feature type="transmembrane region" description="Helical" evidence="1">
    <location>
        <begin position="24"/>
        <end position="46"/>
    </location>
</feature>
<sequence length="217" mass="24845">MKAWINLLNDLDSFFGAKSENEKWMLIGMVFVVIGYMSYSLFLPYAEEQYKQSVRKKETLQKSIMSNKKYLQGITVAGDRDAYIKKYDKEIASLKKSIMLSHDEITFISASLEELSPLMFNKESWSKFLNSITKQAKAQQVKIDYIDNNYVDNKGSFGHVLQIAVGCNGSYKNIVKFFNKLEKNILVTDIYGSSIYLNKEHSSVVADVNISVWGINH</sequence>
<name>A0A1W1CQJ7_9ZZZZ</name>
<accession>A0A1W1CQJ7</accession>
<protein>
    <recommendedName>
        <fullName evidence="3">Type IV pilus biogenesis protein PilO</fullName>
    </recommendedName>
</protein>
<keyword evidence="1" id="KW-0812">Transmembrane</keyword>
<evidence type="ECO:0000313" key="2">
    <source>
        <dbReference type="EMBL" id="SFV67931.1"/>
    </source>
</evidence>
<reference evidence="2" key="1">
    <citation type="submission" date="2016-10" db="EMBL/GenBank/DDBJ databases">
        <authorList>
            <person name="de Groot N.N."/>
        </authorList>
    </citation>
    <scope>NUCLEOTIDE SEQUENCE</scope>
</reference>
<evidence type="ECO:0000256" key="1">
    <source>
        <dbReference type="SAM" id="Phobius"/>
    </source>
</evidence>
<dbReference type="AlphaFoldDB" id="A0A1W1CQJ7"/>
<gene>
    <name evidence="2" type="ORF">MNB_SV-14-1203</name>
</gene>
<dbReference type="InterPro" id="IPR014717">
    <property type="entry name" value="Transl_elong_EF1B/ribsomal_bS6"/>
</dbReference>
<keyword evidence="1" id="KW-1133">Transmembrane helix</keyword>
<keyword evidence="1" id="KW-0472">Membrane</keyword>
<proteinExistence type="predicted"/>
<dbReference type="Gene3D" id="3.30.70.60">
    <property type="match status" value="1"/>
</dbReference>